<accession>A0AAD5H9E4</accession>
<proteinExistence type="inferred from homology"/>
<name>A0AAD5H9E4_9CHLO</name>
<organism evidence="7 8">
    <name type="scientific">Chlorella ohadii</name>
    <dbReference type="NCBI Taxonomy" id="2649997"/>
    <lineage>
        <taxon>Eukaryota</taxon>
        <taxon>Viridiplantae</taxon>
        <taxon>Chlorophyta</taxon>
        <taxon>core chlorophytes</taxon>
        <taxon>Trebouxiophyceae</taxon>
        <taxon>Chlorellales</taxon>
        <taxon>Chlorellaceae</taxon>
        <taxon>Chlorella clade</taxon>
        <taxon>Chlorella</taxon>
    </lineage>
</organism>
<dbReference type="SUPFAM" id="SSF53474">
    <property type="entry name" value="alpha/beta-Hydrolases"/>
    <property type="match status" value="1"/>
</dbReference>
<dbReference type="Gene3D" id="1.20.120.980">
    <property type="entry name" value="Serine carboxypeptidase S28, SKS domain"/>
    <property type="match status" value="1"/>
</dbReference>
<evidence type="ECO:0000256" key="6">
    <source>
        <dbReference type="SAM" id="SignalP"/>
    </source>
</evidence>
<dbReference type="InterPro" id="IPR029058">
    <property type="entry name" value="AB_hydrolase_fold"/>
</dbReference>
<dbReference type="PANTHER" id="PTHR11010">
    <property type="entry name" value="PROTEASE S28 PRO-X CARBOXYPEPTIDASE-RELATED"/>
    <property type="match status" value="1"/>
</dbReference>
<dbReference type="GO" id="GO:0006508">
    <property type="term" value="P:proteolysis"/>
    <property type="evidence" value="ECO:0007669"/>
    <property type="project" value="UniProtKB-KW"/>
</dbReference>
<feature type="chain" id="PRO_5041978294" evidence="6">
    <location>
        <begin position="20"/>
        <end position="505"/>
    </location>
</feature>
<gene>
    <name evidence="7" type="ORF">COHA_000707</name>
</gene>
<dbReference type="Pfam" id="PF05577">
    <property type="entry name" value="Peptidase_S28"/>
    <property type="match status" value="1"/>
</dbReference>
<reference evidence="7" key="1">
    <citation type="submission" date="2020-11" db="EMBL/GenBank/DDBJ databases">
        <title>Chlorella ohadii genome sequencing and assembly.</title>
        <authorList>
            <person name="Murik O."/>
            <person name="Treves H."/>
            <person name="Kedem I."/>
            <person name="Shotland Y."/>
            <person name="Kaplan A."/>
        </authorList>
    </citation>
    <scope>NUCLEOTIDE SEQUENCE</scope>
    <source>
        <strain evidence="7">1</strain>
    </source>
</reference>
<evidence type="ECO:0000313" key="8">
    <source>
        <dbReference type="Proteomes" id="UP001205105"/>
    </source>
</evidence>
<evidence type="ECO:0000256" key="2">
    <source>
        <dbReference type="ARBA" id="ARBA00022670"/>
    </source>
</evidence>
<keyword evidence="5" id="KW-0325">Glycoprotein</keyword>
<dbReference type="EMBL" id="JADXDR010000013">
    <property type="protein sequence ID" value="KAI7845795.1"/>
    <property type="molecule type" value="Genomic_DNA"/>
</dbReference>
<comment type="caution">
    <text evidence="7">The sequence shown here is derived from an EMBL/GenBank/DDBJ whole genome shotgun (WGS) entry which is preliminary data.</text>
</comment>
<dbReference type="GO" id="GO:0070008">
    <property type="term" value="F:serine-type exopeptidase activity"/>
    <property type="evidence" value="ECO:0007669"/>
    <property type="project" value="InterPro"/>
</dbReference>
<protein>
    <submittedName>
        <fullName evidence="7">Uncharacterized protein</fullName>
    </submittedName>
</protein>
<dbReference type="Gene3D" id="3.40.50.1820">
    <property type="entry name" value="alpha/beta hydrolase"/>
    <property type="match status" value="1"/>
</dbReference>
<comment type="similarity">
    <text evidence="1">Belongs to the peptidase S28 family.</text>
</comment>
<dbReference type="Proteomes" id="UP001205105">
    <property type="component" value="Unassembled WGS sequence"/>
</dbReference>
<keyword evidence="4" id="KW-0378">Hydrolase</keyword>
<dbReference type="InterPro" id="IPR008758">
    <property type="entry name" value="Peptidase_S28"/>
</dbReference>
<feature type="signal peptide" evidence="6">
    <location>
        <begin position="1"/>
        <end position="19"/>
    </location>
</feature>
<evidence type="ECO:0000256" key="4">
    <source>
        <dbReference type="ARBA" id="ARBA00022801"/>
    </source>
</evidence>
<dbReference type="AlphaFoldDB" id="A0AAD5H9E4"/>
<keyword evidence="2" id="KW-0645">Protease</keyword>
<evidence type="ECO:0000256" key="3">
    <source>
        <dbReference type="ARBA" id="ARBA00022729"/>
    </source>
</evidence>
<dbReference type="InterPro" id="IPR042269">
    <property type="entry name" value="Ser_carbopepase_S28_SKS"/>
</dbReference>
<evidence type="ECO:0000256" key="5">
    <source>
        <dbReference type="ARBA" id="ARBA00023180"/>
    </source>
</evidence>
<dbReference type="PANTHER" id="PTHR11010:SF38">
    <property type="entry name" value="LYSOSOMAL PRO-X CARBOXYPEPTIDASE"/>
    <property type="match status" value="1"/>
</dbReference>
<keyword evidence="8" id="KW-1185">Reference proteome</keyword>
<sequence length="505" mass="55486">MRPWSLLAVFLALAAAAAAGPVRQGQWQEDAVRDFTRRVAPAGAGADPYNCQPFNFTQRVDHFDRKNMRTFQQRYYLCDALWRNRGPGSREPLFVYFGGEAALDGAFASVFTDQAQAEGGLLLFIEHRYYGKSYPFGPKASYTNEGLRYLTVEQAMADFHAITLAVRKAYNVPRSAKNVGYGGSYSGNVAAYMRLRYPHTFHAVLASSSVVKFLFGTEAWERNKYFSAISIGNSIAEVGGARCKQAVAAAFGALQGPLWRTKDGRAQLATAASLCPGFTLDSWDAVEGLSNFFEGTWWGAFQSLFSGGPDDNPVAQFCSNLAYFPNTPLGVLSAVSNFTRSQDLNNAACIDRQDAQKAYGVDYPRPDIEDDMLPYTYQGCLQGFPTSALLWSAPPSIFGRYSMPPHRFAAWCKRVFGIQRPLQPPRGLLFNQWDYLAAGNIIFSSGGVDPWRPGNVLQTLGDTVPALTSAGASHCMDLDAANSNTLASVNATQALIKAYIRKWVY</sequence>
<evidence type="ECO:0000313" key="7">
    <source>
        <dbReference type="EMBL" id="KAI7845795.1"/>
    </source>
</evidence>
<evidence type="ECO:0000256" key="1">
    <source>
        <dbReference type="ARBA" id="ARBA00011079"/>
    </source>
</evidence>
<keyword evidence="3 6" id="KW-0732">Signal</keyword>
<dbReference type="GO" id="GO:0008239">
    <property type="term" value="F:dipeptidyl-peptidase activity"/>
    <property type="evidence" value="ECO:0007669"/>
    <property type="project" value="TreeGrafter"/>
</dbReference>